<accession>A0A7U4QKD7</accession>
<keyword evidence="2" id="KW-1185">Reference proteome</keyword>
<dbReference type="Proteomes" id="UP000070560">
    <property type="component" value="Chromosome"/>
</dbReference>
<evidence type="ECO:0000313" key="1">
    <source>
        <dbReference type="EMBL" id="AMM40950.1"/>
    </source>
</evidence>
<dbReference type="KEGG" id="daw:HS1_001146"/>
<reference evidence="1 2" key="1">
    <citation type="submission" date="2015-10" db="EMBL/GenBank/DDBJ databases">
        <title>Candidatus Desulfofervidus auxilii, a hydrogenotrophic sulfate-reducing bacterium involved in the thermophilic anaerobic oxidation of methane.</title>
        <authorList>
            <person name="Krukenberg V."/>
            <person name="Richter M."/>
            <person name="Wegener G."/>
        </authorList>
    </citation>
    <scope>NUCLEOTIDE SEQUENCE [LARGE SCALE GENOMIC DNA]</scope>
    <source>
        <strain evidence="1 2">HS1</strain>
    </source>
</reference>
<organism evidence="1 2">
    <name type="scientific">Desulfofervidus auxilii</name>
    <dbReference type="NCBI Taxonomy" id="1621989"/>
    <lineage>
        <taxon>Bacteria</taxon>
        <taxon>Pseudomonadati</taxon>
        <taxon>Thermodesulfobacteriota</taxon>
        <taxon>Candidatus Desulfofervidia</taxon>
        <taxon>Candidatus Desulfofervidales</taxon>
        <taxon>Candidatus Desulfofervidaceae</taxon>
        <taxon>Candidatus Desulfofervidus</taxon>
    </lineage>
</organism>
<dbReference type="EMBL" id="CP013015">
    <property type="protein sequence ID" value="AMM40950.1"/>
    <property type="molecule type" value="Genomic_DNA"/>
</dbReference>
<evidence type="ECO:0000313" key="2">
    <source>
        <dbReference type="Proteomes" id="UP000070560"/>
    </source>
</evidence>
<sequence>MFWDNEYESNERIWGERPSELVVAAFMDIDRRICGHFT</sequence>
<name>A0A7U4QKD7_DESA2</name>
<dbReference type="AlphaFoldDB" id="A0A7U4QKD7"/>
<protein>
    <submittedName>
        <fullName evidence="1">Uncharacterized protein</fullName>
    </submittedName>
</protein>
<proteinExistence type="predicted"/>
<gene>
    <name evidence="1" type="ORF">HS1_001146</name>
</gene>